<keyword evidence="1" id="KW-0732">Signal</keyword>
<dbReference type="InterPro" id="IPR027417">
    <property type="entry name" value="P-loop_NTPase"/>
</dbReference>
<proteinExistence type="predicted"/>
<feature type="signal peptide" evidence="1">
    <location>
        <begin position="1"/>
        <end position="24"/>
    </location>
</feature>
<dbReference type="EMBL" id="GU784916">
    <property type="protein sequence ID" value="ADI46940.1"/>
    <property type="molecule type" value="Genomic_DNA"/>
</dbReference>
<dbReference type="Gene3D" id="3.40.50.300">
    <property type="entry name" value="P-loop containing nucleotide triphosphate hydrolases"/>
    <property type="match status" value="1"/>
</dbReference>
<organism evidence="2">
    <name type="scientific">Volvox carteri f. nagariensis</name>
    <dbReference type="NCBI Taxonomy" id="3068"/>
    <lineage>
        <taxon>Eukaryota</taxon>
        <taxon>Viridiplantae</taxon>
        <taxon>Chlorophyta</taxon>
        <taxon>core chlorophytes</taxon>
        <taxon>Chlorophyceae</taxon>
        <taxon>CS clade</taxon>
        <taxon>Chlamydomonadales</taxon>
        <taxon>Volvocaceae</taxon>
        <taxon>Volvox</taxon>
    </lineage>
</organism>
<reference evidence="2" key="1">
    <citation type="journal article" date="2010" name="Science">
        <title>Evolution of an expanded sex-determining locus in Volvox.</title>
        <authorList>
            <person name="Ferris P."/>
            <person name="Olson B.J."/>
            <person name="De Hoff P.L."/>
            <person name="Douglass S."/>
            <person name="Casero D."/>
            <person name="Prochnik S."/>
            <person name="Geng S."/>
            <person name="Rai R."/>
            <person name="Grimwood J."/>
            <person name="Schmutz J."/>
            <person name="Nishii I."/>
            <person name="Hamaji T."/>
            <person name="Nozaki H."/>
            <person name="Pellegrini M."/>
            <person name="Umen J.G."/>
        </authorList>
    </citation>
    <scope>NUCLEOTIDE SEQUENCE</scope>
    <source>
        <strain evidence="2">Adam</strain>
    </source>
</reference>
<accession>D9CJ80</accession>
<gene>
    <name evidence="2" type="primary">MTM0775</name>
</gene>
<dbReference type="AlphaFoldDB" id="D9CJ80"/>
<name>D9CJ80_VOLCA</name>
<evidence type="ECO:0000313" key="2">
    <source>
        <dbReference type="EMBL" id="ADI46940.1"/>
    </source>
</evidence>
<feature type="chain" id="PRO_5003125139" evidence="1">
    <location>
        <begin position="25"/>
        <end position="293"/>
    </location>
</feature>
<sequence length="293" mass="33260">MTSAVHARIYASLLLLTIASSASSRIGLEDGVPYDVSALPFTGLQAGKCVFILATGQSGSTVLMDALNQLPHYLIRGEQYAAFWNVYESFMNFRWTTNEPSNQGLFNWTAYKYAPLSTIKGLYNREAPHVELPWFNEFPQERIFVAARSYYAALYGFYGGNFVSGFKDSRFVCGKSFSRGRCSELFGGFMHFLQTICLDVKVLLNTRASSSLASNRKLYAMSRDQSEEDFLRDLNETHSLYDSYLSQNSDHAFRVFYEDLYNPSRNTTLAKRLLEFLGEESSTPIRFTRMPAL</sequence>
<evidence type="ECO:0000256" key="1">
    <source>
        <dbReference type="SAM" id="SignalP"/>
    </source>
</evidence>
<protein>
    <submittedName>
        <fullName evidence="2">MTM0775</fullName>
    </submittedName>
</protein>
<dbReference type="SUPFAM" id="SSF52540">
    <property type="entry name" value="P-loop containing nucleoside triphosphate hydrolases"/>
    <property type="match status" value="1"/>
</dbReference>